<name>A0A0W8G3A5_9ZZZZ</name>
<feature type="domain" description="TadE-like" evidence="2">
    <location>
        <begin position="40"/>
        <end position="82"/>
    </location>
</feature>
<dbReference type="Pfam" id="PF07811">
    <property type="entry name" value="TadE"/>
    <property type="match status" value="1"/>
</dbReference>
<organism evidence="3">
    <name type="scientific">hydrocarbon metagenome</name>
    <dbReference type="NCBI Taxonomy" id="938273"/>
    <lineage>
        <taxon>unclassified sequences</taxon>
        <taxon>metagenomes</taxon>
        <taxon>ecological metagenomes</taxon>
    </lineage>
</organism>
<reference evidence="3" key="1">
    <citation type="journal article" date="2015" name="Proc. Natl. Acad. Sci. U.S.A.">
        <title>Networks of energetic and metabolic interactions define dynamics in microbial communities.</title>
        <authorList>
            <person name="Embree M."/>
            <person name="Liu J.K."/>
            <person name="Al-Bassam M.M."/>
            <person name="Zengler K."/>
        </authorList>
    </citation>
    <scope>NUCLEOTIDE SEQUENCE</scope>
</reference>
<dbReference type="AlphaFoldDB" id="A0A0W8G3A5"/>
<keyword evidence="1" id="KW-0812">Transmembrane</keyword>
<feature type="transmembrane region" description="Helical" evidence="1">
    <location>
        <begin position="39"/>
        <end position="61"/>
    </location>
</feature>
<dbReference type="InterPro" id="IPR012495">
    <property type="entry name" value="TadE-like_dom"/>
</dbReference>
<gene>
    <name evidence="3" type="ORF">ASZ90_002592</name>
</gene>
<comment type="caution">
    <text evidence="3">The sequence shown here is derived from an EMBL/GenBank/DDBJ whole genome shotgun (WGS) entry which is preliminary data.</text>
</comment>
<sequence length="165" mass="17627">MDSFPPDHYSCFVKNSKLGALSRNEGKTMKPTSHIHRQSGASVVEMALLLPVLLTVVFGIVDYGRFFFIRSAVTAAVADAARMAVLPTTTTEEITQAVEEALAAPFTRESGENALISVSPDLRLPGDTVTVTASLPFQALVLPGFLGTRLFPQNVTASATTTMEP</sequence>
<keyword evidence="1" id="KW-0472">Membrane</keyword>
<proteinExistence type="predicted"/>
<evidence type="ECO:0000256" key="1">
    <source>
        <dbReference type="SAM" id="Phobius"/>
    </source>
</evidence>
<evidence type="ECO:0000313" key="3">
    <source>
        <dbReference type="EMBL" id="KUG27558.1"/>
    </source>
</evidence>
<dbReference type="EMBL" id="LNQE01000316">
    <property type="protein sequence ID" value="KUG27558.1"/>
    <property type="molecule type" value="Genomic_DNA"/>
</dbReference>
<keyword evidence="1" id="KW-1133">Transmembrane helix</keyword>
<evidence type="ECO:0000259" key="2">
    <source>
        <dbReference type="Pfam" id="PF07811"/>
    </source>
</evidence>
<accession>A0A0W8G3A5</accession>
<protein>
    <recommendedName>
        <fullName evidence="2">TadE-like domain-containing protein</fullName>
    </recommendedName>
</protein>